<dbReference type="EMBL" id="CAJVCH010226285">
    <property type="protein sequence ID" value="CAG7732184.1"/>
    <property type="molecule type" value="Genomic_DNA"/>
</dbReference>
<keyword evidence="2" id="KW-1185">Reference proteome</keyword>
<protein>
    <submittedName>
        <fullName evidence="1">Uncharacterized protein</fullName>
    </submittedName>
</protein>
<dbReference type="OrthoDB" id="8053712at2759"/>
<organism evidence="1 2">
    <name type="scientific">Allacma fusca</name>
    <dbReference type="NCBI Taxonomy" id="39272"/>
    <lineage>
        <taxon>Eukaryota</taxon>
        <taxon>Metazoa</taxon>
        <taxon>Ecdysozoa</taxon>
        <taxon>Arthropoda</taxon>
        <taxon>Hexapoda</taxon>
        <taxon>Collembola</taxon>
        <taxon>Symphypleona</taxon>
        <taxon>Sminthuridae</taxon>
        <taxon>Allacma</taxon>
    </lineage>
</organism>
<accession>A0A8J2P5U8</accession>
<name>A0A8J2P5U8_9HEXA</name>
<reference evidence="1" key="1">
    <citation type="submission" date="2021-06" db="EMBL/GenBank/DDBJ databases">
        <authorList>
            <person name="Hodson N. C."/>
            <person name="Mongue J. A."/>
            <person name="Jaron S. K."/>
        </authorList>
    </citation>
    <scope>NUCLEOTIDE SEQUENCE</scope>
</reference>
<comment type="caution">
    <text evidence="1">The sequence shown here is derived from an EMBL/GenBank/DDBJ whole genome shotgun (WGS) entry which is preliminary data.</text>
</comment>
<dbReference type="InterPro" id="IPR005312">
    <property type="entry name" value="DUF1759"/>
</dbReference>
<dbReference type="PANTHER" id="PTHR47331">
    <property type="entry name" value="PHD-TYPE DOMAIN-CONTAINING PROTEIN"/>
    <property type="match status" value="1"/>
</dbReference>
<dbReference type="AlphaFoldDB" id="A0A8J2P5U8"/>
<dbReference type="Proteomes" id="UP000708208">
    <property type="component" value="Unassembled WGS sequence"/>
</dbReference>
<gene>
    <name evidence="1" type="ORF">AFUS01_LOCUS20716</name>
</gene>
<proteinExistence type="predicted"/>
<evidence type="ECO:0000313" key="1">
    <source>
        <dbReference type="EMBL" id="CAG7732184.1"/>
    </source>
</evidence>
<sequence length="289" mass="33379">MKKKIMVQKPSYVKVDESWASFLSTLIWLPQVDGNRKKRVNEEILYDEDNKSSDRNVQEWLQGEDHFLPNVAGFPDSFQVPTRAADKFVNFRAPETTKVIPSSSENRPDRQLPIFATMDKYLARQTIPKHLPDFSGQCEEWPMFVTQFNRTTQLLGLSNDENLMRLQKSLKGKAKEMVLPILGIPENVPRIMENLEIMFGRTDQIIKSLIQKVQSTPPPKEGQPESLILYSNHESNLVSTMKTMNKVAHMTNPQLQEDILAKLPYHLQFQWCRHVIGRPSDPTLEELSF</sequence>
<evidence type="ECO:0000313" key="2">
    <source>
        <dbReference type="Proteomes" id="UP000708208"/>
    </source>
</evidence>
<dbReference type="Pfam" id="PF03564">
    <property type="entry name" value="DUF1759"/>
    <property type="match status" value="1"/>
</dbReference>